<dbReference type="CDD" id="cd07067">
    <property type="entry name" value="HP_PGM_like"/>
    <property type="match status" value="1"/>
</dbReference>
<dbReference type="RefSeq" id="XP_037218357.1">
    <property type="nucleotide sequence ID" value="XM_037365115.1"/>
</dbReference>
<organism evidence="4 5">
    <name type="scientific">Mycena indigotica</name>
    <dbReference type="NCBI Taxonomy" id="2126181"/>
    <lineage>
        <taxon>Eukaryota</taxon>
        <taxon>Fungi</taxon>
        <taxon>Dikarya</taxon>
        <taxon>Basidiomycota</taxon>
        <taxon>Agaricomycotina</taxon>
        <taxon>Agaricomycetes</taxon>
        <taxon>Agaricomycetidae</taxon>
        <taxon>Agaricales</taxon>
        <taxon>Marasmiineae</taxon>
        <taxon>Mycenaceae</taxon>
        <taxon>Mycena</taxon>
    </lineage>
</organism>
<dbReference type="PANTHER" id="PTHR46517:SF1">
    <property type="entry name" value="FRUCTOSE-2,6-BISPHOSPHATASE TIGAR"/>
    <property type="match status" value="1"/>
</dbReference>
<dbReference type="GO" id="GO:0043456">
    <property type="term" value="P:regulation of pentose-phosphate shunt"/>
    <property type="evidence" value="ECO:0007669"/>
    <property type="project" value="TreeGrafter"/>
</dbReference>
<comment type="caution">
    <text evidence="4">The sequence shown here is derived from an EMBL/GenBank/DDBJ whole genome shotgun (WGS) entry which is preliminary data.</text>
</comment>
<feature type="active site" description="Tele-phosphohistidine intermediate" evidence="2">
    <location>
        <position position="12"/>
    </location>
</feature>
<evidence type="ECO:0000256" key="3">
    <source>
        <dbReference type="PIRSR" id="PIRSR613078-2"/>
    </source>
</evidence>
<dbReference type="InterPro" id="IPR051695">
    <property type="entry name" value="Phosphoglycerate_Mutase"/>
</dbReference>
<evidence type="ECO:0000256" key="2">
    <source>
        <dbReference type="PIRSR" id="PIRSR613078-1"/>
    </source>
</evidence>
<dbReference type="InterPro" id="IPR013078">
    <property type="entry name" value="His_Pase_superF_clade-1"/>
</dbReference>
<evidence type="ECO:0008006" key="6">
    <source>
        <dbReference type="Google" id="ProtNLM"/>
    </source>
</evidence>
<reference evidence="4" key="1">
    <citation type="submission" date="2020-05" db="EMBL/GenBank/DDBJ databases">
        <title>Mycena genomes resolve the evolution of fungal bioluminescence.</title>
        <authorList>
            <person name="Tsai I.J."/>
        </authorList>
    </citation>
    <scope>NUCLEOTIDE SEQUENCE</scope>
    <source>
        <strain evidence="4">171206Taipei</strain>
    </source>
</reference>
<evidence type="ECO:0000313" key="4">
    <source>
        <dbReference type="EMBL" id="KAF7298969.1"/>
    </source>
</evidence>
<dbReference type="SMART" id="SM00855">
    <property type="entry name" value="PGAM"/>
    <property type="match status" value="1"/>
</dbReference>
<feature type="active site" description="Proton donor/acceptor" evidence="2">
    <location>
        <position position="109"/>
    </location>
</feature>
<dbReference type="GO" id="GO:0005829">
    <property type="term" value="C:cytosol"/>
    <property type="evidence" value="ECO:0007669"/>
    <property type="project" value="TreeGrafter"/>
</dbReference>
<gene>
    <name evidence="4" type="ORF">MIND_00845100</name>
</gene>
<dbReference type="SUPFAM" id="SSF53254">
    <property type="entry name" value="Phosphoglycerate mutase-like"/>
    <property type="match status" value="1"/>
</dbReference>
<dbReference type="GO" id="GO:0004331">
    <property type="term" value="F:fructose-2,6-bisphosphate 2-phosphatase activity"/>
    <property type="evidence" value="ECO:0007669"/>
    <property type="project" value="TreeGrafter"/>
</dbReference>
<dbReference type="GeneID" id="59347631"/>
<dbReference type="Gene3D" id="3.40.50.1240">
    <property type="entry name" value="Phosphoglycerate mutase-like"/>
    <property type="match status" value="1"/>
</dbReference>
<dbReference type="OrthoDB" id="354304at2759"/>
<feature type="binding site" evidence="3">
    <location>
        <position position="83"/>
    </location>
    <ligand>
        <name>substrate</name>
    </ligand>
</feature>
<protein>
    <recommendedName>
        <fullName evidence="6">Phosphoglycerate mutase-like protein</fullName>
    </recommendedName>
</protein>
<dbReference type="AlphaFoldDB" id="A0A8H6SGI0"/>
<name>A0A8H6SGI0_9AGAR</name>
<evidence type="ECO:0000313" key="5">
    <source>
        <dbReference type="Proteomes" id="UP000636479"/>
    </source>
</evidence>
<accession>A0A8H6SGI0</accession>
<dbReference type="PANTHER" id="PTHR46517">
    <property type="entry name" value="FRUCTOSE-2,6-BISPHOSPHATASE TIGAR"/>
    <property type="match status" value="1"/>
</dbReference>
<evidence type="ECO:0000256" key="1">
    <source>
        <dbReference type="ARBA" id="ARBA00022801"/>
    </source>
</evidence>
<feature type="binding site" evidence="3">
    <location>
        <begin position="11"/>
        <end position="18"/>
    </location>
    <ligand>
        <name>substrate</name>
    </ligand>
</feature>
<dbReference type="Proteomes" id="UP000636479">
    <property type="component" value="Unassembled WGS sequence"/>
</dbReference>
<sequence length="290" mass="32982">MSGTATFTFIRHAESTDNVKSVWAGWSDAPLSNHGMCGPSELTKPAIPTRFRHESAIFQQARALVTSLSMTTFNAILASPLKRAHMTALELEKCQTTSQPLLISPLLKERHFGVAEGKPSFWKRDLNRSLDDHVSDGIYPSLNGRNERFPEGESLDDVRNRAIQAWENMLLNYVHEACENHTHLHIAVVSHGLFIREALQALTRYDNALDLTTINGQWLRNTGWARVVLQVKGNVDQQEWAKHLQVELTHFNECAHLNTMKRQRGIGSTAYDSRQKDIRNFFTNRKPNEQ</sequence>
<dbReference type="Pfam" id="PF00300">
    <property type="entry name" value="His_Phos_1"/>
    <property type="match status" value="1"/>
</dbReference>
<dbReference type="EMBL" id="JACAZF010000007">
    <property type="protein sequence ID" value="KAF7298969.1"/>
    <property type="molecule type" value="Genomic_DNA"/>
</dbReference>
<dbReference type="InterPro" id="IPR029033">
    <property type="entry name" value="His_PPase_superfam"/>
</dbReference>
<proteinExistence type="predicted"/>
<keyword evidence="5" id="KW-1185">Reference proteome</keyword>
<dbReference type="GO" id="GO:0045820">
    <property type="term" value="P:negative regulation of glycolytic process"/>
    <property type="evidence" value="ECO:0007669"/>
    <property type="project" value="TreeGrafter"/>
</dbReference>
<keyword evidence="1" id="KW-0378">Hydrolase</keyword>